<accession>A0A4R3Q505</accession>
<organism evidence="2 3">
    <name type="scientific">Rhizobium azibense</name>
    <dbReference type="NCBI Taxonomy" id="1136135"/>
    <lineage>
        <taxon>Bacteria</taxon>
        <taxon>Pseudomonadati</taxon>
        <taxon>Pseudomonadota</taxon>
        <taxon>Alphaproteobacteria</taxon>
        <taxon>Hyphomicrobiales</taxon>
        <taxon>Rhizobiaceae</taxon>
        <taxon>Rhizobium/Agrobacterium group</taxon>
        <taxon>Rhizobium</taxon>
    </lineage>
</organism>
<dbReference type="InterPro" id="IPR003484">
    <property type="entry name" value="NodA"/>
</dbReference>
<keyword evidence="3" id="KW-1185">Reference proteome</keyword>
<proteinExistence type="predicted"/>
<evidence type="ECO:0000256" key="1">
    <source>
        <dbReference type="SAM" id="MobiDB-lite"/>
    </source>
</evidence>
<gene>
    <name evidence="2" type="ORF">EV130_11935</name>
</gene>
<dbReference type="Proteomes" id="UP000295547">
    <property type="component" value="Unassembled WGS sequence"/>
</dbReference>
<dbReference type="EMBL" id="SMBJ01000019">
    <property type="protein sequence ID" value="TCU16171.1"/>
    <property type="molecule type" value="Genomic_DNA"/>
</dbReference>
<protein>
    <submittedName>
        <fullName evidence="2">Nodulation protein A (NodA)</fullName>
    </submittedName>
</protein>
<sequence length="218" mass="25257">MRSEVRWKLCWENELELIDHVDPPELFRKAQGPTGVFNFSGSQSWARRADNLHWQATDADKGARGDEESAASRPPFVHWTFRLRQVDNRQCARPAAACPREAHLHPRRRQRAPRAQSRPGFNQPDRVENIRRVAEVAELMEEGSLLKSSSTRRLRNARDAIRRGFIGRRSPARSPISPAFPRRTKSLRALNYISKRLATTLRRWRLRSNSSSKGEWSK</sequence>
<reference evidence="2 3" key="1">
    <citation type="submission" date="2019-03" db="EMBL/GenBank/DDBJ databases">
        <title>Genomic Encyclopedia of Type Strains, Phase IV (KMG-V): Genome sequencing to study the core and pangenomes of soil and plant-associated prokaryotes.</title>
        <authorList>
            <person name="Whitman W."/>
        </authorList>
    </citation>
    <scope>NUCLEOTIDE SEQUENCE [LARGE SCALE GENOMIC DNA]</scope>
    <source>
        <strain evidence="2 3">Gr42</strain>
    </source>
</reference>
<dbReference type="GO" id="GO:0005829">
    <property type="term" value="C:cytosol"/>
    <property type="evidence" value="ECO:0007669"/>
    <property type="project" value="InterPro"/>
</dbReference>
<feature type="region of interest" description="Disordered" evidence="1">
    <location>
        <begin position="97"/>
        <end position="124"/>
    </location>
</feature>
<comment type="caution">
    <text evidence="2">The sequence shown here is derived from an EMBL/GenBank/DDBJ whole genome shotgun (WGS) entry which is preliminary data.</text>
</comment>
<dbReference type="GO" id="GO:0016746">
    <property type="term" value="F:acyltransferase activity"/>
    <property type="evidence" value="ECO:0007669"/>
    <property type="project" value="InterPro"/>
</dbReference>
<dbReference type="Pfam" id="PF02474">
    <property type="entry name" value="NodA"/>
    <property type="match status" value="1"/>
</dbReference>
<name>A0A4R3Q505_9HYPH</name>
<evidence type="ECO:0000313" key="2">
    <source>
        <dbReference type="EMBL" id="TCU16171.1"/>
    </source>
</evidence>
<dbReference type="AlphaFoldDB" id="A0A4R3Q505"/>
<evidence type="ECO:0000313" key="3">
    <source>
        <dbReference type="Proteomes" id="UP000295547"/>
    </source>
</evidence>